<organism evidence="1 2">
    <name type="scientific">Tropicimonas isoalkanivorans</name>
    <dbReference type="NCBI Taxonomy" id="441112"/>
    <lineage>
        <taxon>Bacteria</taxon>
        <taxon>Pseudomonadati</taxon>
        <taxon>Pseudomonadota</taxon>
        <taxon>Alphaproteobacteria</taxon>
        <taxon>Rhodobacterales</taxon>
        <taxon>Roseobacteraceae</taxon>
        <taxon>Tropicimonas</taxon>
    </lineage>
</organism>
<protein>
    <submittedName>
        <fullName evidence="1">Uncharacterized protein</fullName>
    </submittedName>
</protein>
<name>A0A1I1H5G0_9RHOB</name>
<sequence>MTERSLHTQPVALSPAQRAFLLRLSPAEVDCAIAVMLKILDGKCKMPPHEARIMTAVYDVVRHRPALALGADCHRMIATARAENAQRYRADVYEARVLAETRISRPVMKAFKATLRMHGVLPGRNHQTSPGSF</sequence>
<dbReference type="EMBL" id="FOLG01000003">
    <property type="protein sequence ID" value="SFC19006.1"/>
    <property type="molecule type" value="Genomic_DNA"/>
</dbReference>
<proteinExistence type="predicted"/>
<evidence type="ECO:0000313" key="1">
    <source>
        <dbReference type="EMBL" id="SFC19006.1"/>
    </source>
</evidence>
<accession>A0A1I1H5G0</accession>
<dbReference type="STRING" id="441112.SAMN04488094_10325"/>
<dbReference type="RefSeq" id="WP_218152828.1">
    <property type="nucleotide sequence ID" value="NZ_FOLG01000003.1"/>
</dbReference>
<keyword evidence="2" id="KW-1185">Reference proteome</keyword>
<dbReference type="Proteomes" id="UP000198728">
    <property type="component" value="Unassembled WGS sequence"/>
</dbReference>
<reference evidence="1 2" key="1">
    <citation type="submission" date="2016-10" db="EMBL/GenBank/DDBJ databases">
        <authorList>
            <person name="de Groot N.N."/>
        </authorList>
    </citation>
    <scope>NUCLEOTIDE SEQUENCE [LARGE SCALE GENOMIC DNA]</scope>
    <source>
        <strain evidence="1 2">DSM 19548</strain>
    </source>
</reference>
<evidence type="ECO:0000313" key="2">
    <source>
        <dbReference type="Proteomes" id="UP000198728"/>
    </source>
</evidence>
<gene>
    <name evidence="1" type="ORF">SAMN04488094_10325</name>
</gene>
<dbReference type="AlphaFoldDB" id="A0A1I1H5G0"/>